<evidence type="ECO:0000256" key="1">
    <source>
        <dbReference type="SAM" id="MobiDB-lite"/>
    </source>
</evidence>
<name>A0A840PDK8_9ACTN</name>
<evidence type="ECO:0000313" key="3">
    <source>
        <dbReference type="Proteomes" id="UP000578449"/>
    </source>
</evidence>
<accession>A0A840PDK8</accession>
<keyword evidence="3" id="KW-1185">Reference proteome</keyword>
<protein>
    <submittedName>
        <fullName evidence="2">Uncharacterized protein</fullName>
    </submittedName>
</protein>
<dbReference type="Proteomes" id="UP000578449">
    <property type="component" value="Unassembled WGS sequence"/>
</dbReference>
<reference evidence="2 3" key="1">
    <citation type="submission" date="2020-08" db="EMBL/GenBank/DDBJ databases">
        <title>Genomic Encyclopedia of Type Strains, Phase IV (KMG-IV): sequencing the most valuable type-strain genomes for metagenomic binning, comparative biology and taxonomic classification.</title>
        <authorList>
            <person name="Goeker M."/>
        </authorList>
    </citation>
    <scope>NUCLEOTIDE SEQUENCE [LARGE SCALE GENOMIC DNA]</scope>
    <source>
        <strain evidence="2 3">DSM 45615</strain>
    </source>
</reference>
<evidence type="ECO:0000313" key="2">
    <source>
        <dbReference type="EMBL" id="MBB5137292.1"/>
    </source>
</evidence>
<feature type="region of interest" description="Disordered" evidence="1">
    <location>
        <begin position="43"/>
        <end position="67"/>
    </location>
</feature>
<gene>
    <name evidence="2" type="ORF">HNP84_007044</name>
</gene>
<sequence length="67" mass="7148">MNLGRPVLERDMATMVSGAGMARNGVQVLETLGDGDQVEATLPHTRTEGHQVGTHRTSRAVGYEDGL</sequence>
<organism evidence="2 3">
    <name type="scientific">Thermocatellispora tengchongensis</name>
    <dbReference type="NCBI Taxonomy" id="1073253"/>
    <lineage>
        <taxon>Bacteria</taxon>
        <taxon>Bacillati</taxon>
        <taxon>Actinomycetota</taxon>
        <taxon>Actinomycetes</taxon>
        <taxon>Streptosporangiales</taxon>
        <taxon>Streptosporangiaceae</taxon>
        <taxon>Thermocatellispora</taxon>
    </lineage>
</organism>
<dbReference type="AlphaFoldDB" id="A0A840PDK8"/>
<proteinExistence type="predicted"/>
<comment type="caution">
    <text evidence="2">The sequence shown here is derived from an EMBL/GenBank/DDBJ whole genome shotgun (WGS) entry which is preliminary data.</text>
</comment>
<dbReference type="EMBL" id="JACHGN010000017">
    <property type="protein sequence ID" value="MBB5137292.1"/>
    <property type="molecule type" value="Genomic_DNA"/>
</dbReference>
<dbReference type="RefSeq" id="WP_221337137.1">
    <property type="nucleotide sequence ID" value="NZ_BAABIX010000012.1"/>
</dbReference>